<evidence type="ECO:0000256" key="1">
    <source>
        <dbReference type="ARBA" id="ARBA00004162"/>
    </source>
</evidence>
<evidence type="ECO:0000259" key="9">
    <source>
        <dbReference type="Pfam" id="PF04024"/>
    </source>
</evidence>
<comment type="caution">
    <text evidence="10">The sequence shown here is derived from an EMBL/GenBank/DDBJ whole genome shotgun (WGS) entry which is preliminary data.</text>
</comment>
<evidence type="ECO:0000256" key="2">
    <source>
        <dbReference type="ARBA" id="ARBA00022475"/>
    </source>
</evidence>
<accession>A0ABQ4MFE2</accession>
<dbReference type="PANTHER" id="PTHR33885">
    <property type="entry name" value="PHAGE SHOCK PROTEIN C"/>
    <property type="match status" value="1"/>
</dbReference>
<dbReference type="EMBL" id="BOSL01000013">
    <property type="protein sequence ID" value="GIP54654.1"/>
    <property type="molecule type" value="Genomic_DNA"/>
</dbReference>
<evidence type="ECO:0000256" key="3">
    <source>
        <dbReference type="ARBA" id="ARBA00022692"/>
    </source>
</evidence>
<dbReference type="Proteomes" id="UP000679992">
    <property type="component" value="Unassembled WGS sequence"/>
</dbReference>
<keyword evidence="2" id="KW-1003">Cell membrane</keyword>
<protein>
    <recommendedName>
        <fullName evidence="9">Phage shock protein PspC N-terminal domain-containing protein</fullName>
    </recommendedName>
</protein>
<feature type="domain" description="Phage shock protein PspC N-terminal" evidence="9">
    <location>
        <begin position="6"/>
        <end position="62"/>
    </location>
</feature>
<proteinExistence type="predicted"/>
<gene>
    <name evidence="10" type="ORF">J42TS3_36890</name>
</gene>
<feature type="compositionally biased region" description="Gly residues" evidence="7">
    <location>
        <begin position="90"/>
        <end position="100"/>
    </location>
</feature>
<keyword evidence="4 8" id="KW-1133">Transmembrane helix</keyword>
<feature type="compositionally biased region" description="Low complexity" evidence="7">
    <location>
        <begin position="110"/>
        <end position="135"/>
    </location>
</feature>
<comment type="subcellular location">
    <subcellularLocation>
        <location evidence="1">Cell membrane</location>
        <topology evidence="1">Single-pass membrane protein</topology>
    </subcellularLocation>
</comment>
<evidence type="ECO:0000313" key="11">
    <source>
        <dbReference type="Proteomes" id="UP000679992"/>
    </source>
</evidence>
<dbReference type="InterPro" id="IPR007168">
    <property type="entry name" value="Phageshock_PspC_N"/>
</dbReference>
<evidence type="ECO:0000256" key="5">
    <source>
        <dbReference type="ARBA" id="ARBA00023136"/>
    </source>
</evidence>
<reference evidence="10 11" key="1">
    <citation type="submission" date="2021-03" db="EMBL/GenBank/DDBJ databases">
        <title>Antimicrobial resistance genes in bacteria isolated from Japanese honey, and their potential for conferring macrolide and lincosamide resistance in the American foulbrood pathogen Paenibacillus larvae.</title>
        <authorList>
            <person name="Okamoto M."/>
            <person name="Kumagai M."/>
            <person name="Kanamori H."/>
            <person name="Takamatsu D."/>
        </authorList>
    </citation>
    <scope>NUCLEOTIDE SEQUENCE [LARGE SCALE GENOMIC DNA]</scope>
    <source>
        <strain evidence="10 11">J42TS3</strain>
    </source>
</reference>
<organism evidence="10 11">
    <name type="scientific">Paenibacillus vini</name>
    <dbReference type="NCBI Taxonomy" id="1476024"/>
    <lineage>
        <taxon>Bacteria</taxon>
        <taxon>Bacillati</taxon>
        <taxon>Bacillota</taxon>
        <taxon>Bacilli</taxon>
        <taxon>Bacillales</taxon>
        <taxon>Paenibacillaceae</taxon>
        <taxon>Paenibacillus</taxon>
    </lineage>
</organism>
<keyword evidence="11" id="KW-1185">Reference proteome</keyword>
<feature type="coiled-coil region" evidence="6">
    <location>
        <begin position="148"/>
        <end position="175"/>
    </location>
</feature>
<evidence type="ECO:0000256" key="8">
    <source>
        <dbReference type="SAM" id="Phobius"/>
    </source>
</evidence>
<evidence type="ECO:0000256" key="7">
    <source>
        <dbReference type="SAM" id="MobiDB-lite"/>
    </source>
</evidence>
<keyword evidence="6" id="KW-0175">Coiled coil</keyword>
<feature type="transmembrane region" description="Helical" evidence="8">
    <location>
        <begin position="35"/>
        <end position="59"/>
    </location>
</feature>
<evidence type="ECO:0000313" key="10">
    <source>
        <dbReference type="EMBL" id="GIP54654.1"/>
    </source>
</evidence>
<keyword evidence="5 8" id="KW-0472">Membrane</keyword>
<dbReference type="PANTHER" id="PTHR33885:SF3">
    <property type="entry name" value="PHAGE SHOCK PROTEIN C"/>
    <property type="match status" value="1"/>
</dbReference>
<evidence type="ECO:0000256" key="4">
    <source>
        <dbReference type="ARBA" id="ARBA00022989"/>
    </source>
</evidence>
<dbReference type="InterPro" id="IPR052027">
    <property type="entry name" value="PspC"/>
</dbReference>
<name>A0ABQ4MFE2_9BACL</name>
<feature type="region of interest" description="Disordered" evidence="7">
    <location>
        <begin position="90"/>
        <end position="143"/>
    </location>
</feature>
<evidence type="ECO:0000256" key="6">
    <source>
        <dbReference type="SAM" id="Coils"/>
    </source>
</evidence>
<sequence length="177" mass="19102">MKMGSLYRSRRDRWFTGLLGGLGEYFGISSTALRILTIISVPFTGGTTIFIYLIASLVISKEPYEPFDPYFHNNGWNGNGGAGGYGGGMPGGPGGPGYGWGPQRPPQPPFRGNAHGANQPYGNNNPYNGNVNAGNSGFNGAEASNLDSMMQDIEKKAMKKELEELRKKLSNYEKGEV</sequence>
<dbReference type="Pfam" id="PF04024">
    <property type="entry name" value="PspC"/>
    <property type="match status" value="1"/>
</dbReference>
<keyword evidence="3 8" id="KW-0812">Transmembrane</keyword>